<dbReference type="CDD" id="cd11540">
    <property type="entry name" value="NTP-PPase_u3"/>
    <property type="match status" value="1"/>
</dbReference>
<dbReference type="OrthoDB" id="706686at2"/>
<evidence type="ECO:0000259" key="1">
    <source>
        <dbReference type="Pfam" id="PF03819"/>
    </source>
</evidence>
<dbReference type="eggNOG" id="COG1694">
    <property type="taxonomic scope" value="Bacteria"/>
</dbReference>
<proteinExistence type="predicted"/>
<name>D3LVI7_9FIRM</name>
<dbReference type="RefSeq" id="WP_009369848.1">
    <property type="nucleotide sequence ID" value="NZ_ADGP01000020.1"/>
</dbReference>
<protein>
    <submittedName>
        <fullName evidence="2">MazG nucleotide pyrophosphohydrolase domain protein</fullName>
    </submittedName>
</protein>
<dbReference type="InterPro" id="IPR004518">
    <property type="entry name" value="MazG-like_dom"/>
</dbReference>
<dbReference type="STRING" id="699218.HMPREF0889_0311"/>
<dbReference type="SUPFAM" id="SSF101386">
    <property type="entry name" value="all-alpha NTP pyrophosphatases"/>
    <property type="match status" value="1"/>
</dbReference>
<sequence>MNTTDKIKEWATARGIDTCDPKGQALKLMEEVGELAEGLAKQNKPLVIDSIGDVYVVLVILSMQLGLDFEDCIETAYNEIKDRKGKVINGVFVKESDL</sequence>
<evidence type="ECO:0000313" key="2">
    <source>
        <dbReference type="EMBL" id="EFD93914.1"/>
    </source>
</evidence>
<dbReference type="AlphaFoldDB" id="D3LVI7"/>
<dbReference type="Pfam" id="PF03819">
    <property type="entry name" value="MazG"/>
    <property type="match status" value="1"/>
</dbReference>
<evidence type="ECO:0000313" key="3">
    <source>
        <dbReference type="Proteomes" id="UP000003242"/>
    </source>
</evidence>
<dbReference type="Proteomes" id="UP000003242">
    <property type="component" value="Unassembled WGS sequence"/>
</dbReference>
<organism evidence="2 3">
    <name type="scientific">Megasphaera lornae</name>
    <dbReference type="NCBI Taxonomy" id="1000568"/>
    <lineage>
        <taxon>Bacteria</taxon>
        <taxon>Bacillati</taxon>
        <taxon>Bacillota</taxon>
        <taxon>Negativicutes</taxon>
        <taxon>Veillonellales</taxon>
        <taxon>Veillonellaceae</taxon>
        <taxon>Megasphaera</taxon>
    </lineage>
</organism>
<accession>D3LVI7</accession>
<comment type="caution">
    <text evidence="2">The sequence shown here is derived from an EMBL/GenBank/DDBJ whole genome shotgun (WGS) entry which is preliminary data.</text>
</comment>
<feature type="domain" description="NTP pyrophosphohydrolase MazG-like" evidence="1">
    <location>
        <begin position="26"/>
        <end position="87"/>
    </location>
</feature>
<reference evidence="3" key="1">
    <citation type="submission" date="2009-12" db="EMBL/GenBank/DDBJ databases">
        <title>Sequence of Clostridiales genomosp. BVAB3 str. UPII9-5.</title>
        <authorList>
            <person name="Madupu R."/>
            <person name="Durkin A.S."/>
            <person name="Torralba M."/>
            <person name="Methe B."/>
            <person name="Sutton G.G."/>
            <person name="Strausberg R.L."/>
            <person name="Nelson K.E."/>
        </authorList>
    </citation>
    <scope>NUCLEOTIDE SEQUENCE [LARGE SCALE GENOMIC DNA]</scope>
    <source>
        <strain evidence="3">28L</strain>
    </source>
</reference>
<gene>
    <name evidence="2" type="primary">mazG</name>
    <name evidence="2" type="ORF">HMPREF0889_0311</name>
</gene>
<dbReference type="Gene3D" id="1.10.287.1080">
    <property type="entry name" value="MazG-like"/>
    <property type="match status" value="1"/>
</dbReference>
<dbReference type="EMBL" id="ADGP01000020">
    <property type="protein sequence ID" value="EFD93914.1"/>
    <property type="molecule type" value="Genomic_DNA"/>
</dbReference>